<organism evidence="1 2">
    <name type="scientific">Exaiptasia diaphana</name>
    <name type="common">Tropical sea anemone</name>
    <name type="synonym">Aiptasia pulchella</name>
    <dbReference type="NCBI Taxonomy" id="2652724"/>
    <lineage>
        <taxon>Eukaryota</taxon>
        <taxon>Metazoa</taxon>
        <taxon>Cnidaria</taxon>
        <taxon>Anthozoa</taxon>
        <taxon>Hexacorallia</taxon>
        <taxon>Actiniaria</taxon>
        <taxon>Aiptasiidae</taxon>
        <taxon>Exaiptasia</taxon>
    </lineage>
</organism>
<evidence type="ECO:0000313" key="2">
    <source>
        <dbReference type="Proteomes" id="UP000887567"/>
    </source>
</evidence>
<accession>A0A913X957</accession>
<dbReference type="Proteomes" id="UP000887567">
    <property type="component" value="Unplaced"/>
</dbReference>
<dbReference type="RefSeq" id="XP_020900357.1">
    <property type="nucleotide sequence ID" value="XM_021044698.1"/>
</dbReference>
<name>A0A913X957_EXADI</name>
<keyword evidence="2" id="KW-1185">Reference proteome</keyword>
<dbReference type="AlphaFoldDB" id="A0A913X957"/>
<proteinExistence type="predicted"/>
<dbReference type="KEGG" id="epa:110239000"/>
<evidence type="ECO:0000313" key="1">
    <source>
        <dbReference type="EnsemblMetazoa" id="XP_020900357.1"/>
    </source>
</evidence>
<reference evidence="1" key="1">
    <citation type="submission" date="2022-11" db="UniProtKB">
        <authorList>
            <consortium name="EnsemblMetazoa"/>
        </authorList>
    </citation>
    <scope>IDENTIFICATION</scope>
</reference>
<dbReference type="EnsemblMetazoa" id="XM_021044698.1">
    <property type="protein sequence ID" value="XP_020900357.1"/>
    <property type="gene ID" value="LOC110239000"/>
</dbReference>
<sequence>MLLALKKRTAQEQALFQAKQDPLYWVIFIYTYTEMESHKGLLLLFLVVTMIEKTNASQFQDCSDYCRTSYFHCFLVECSGPGNEFKCKRCASVKVSCIRGCQRNEGLSKKTNQM</sequence>
<dbReference type="GeneID" id="110239000"/>
<protein>
    <submittedName>
        <fullName evidence="1">Uncharacterized protein</fullName>
    </submittedName>
</protein>